<evidence type="ECO:0000256" key="2">
    <source>
        <dbReference type="ARBA" id="ARBA00022729"/>
    </source>
</evidence>
<evidence type="ECO:0000313" key="7">
    <source>
        <dbReference type="Proteomes" id="UP000809910"/>
    </source>
</evidence>
<keyword evidence="3" id="KW-0574">Periplasm</keyword>
<keyword evidence="4" id="KW-0472">Membrane</keyword>
<keyword evidence="2" id="KW-0732">Signal</keyword>
<dbReference type="InterPro" id="IPR052037">
    <property type="entry name" value="LPS_export_LptA"/>
</dbReference>
<feature type="transmembrane region" description="Helical" evidence="4">
    <location>
        <begin position="6"/>
        <end position="24"/>
    </location>
</feature>
<dbReference type="InterPro" id="IPR014340">
    <property type="entry name" value="LptA"/>
</dbReference>
<dbReference type="Proteomes" id="UP000809910">
    <property type="component" value="Unassembled WGS sequence"/>
</dbReference>
<protein>
    <submittedName>
        <fullName evidence="6">Lipopolysaccharide transport periplasmic protein LptA</fullName>
    </submittedName>
</protein>
<dbReference type="EMBL" id="JADWVN010000006">
    <property type="protein sequence ID" value="MBL7525544.1"/>
    <property type="molecule type" value="Genomic_DNA"/>
</dbReference>
<gene>
    <name evidence="6" type="primary">lptA</name>
    <name evidence="6" type="ORF">I5282_03015</name>
</gene>
<dbReference type="RefSeq" id="WP_203109763.1">
    <property type="nucleotide sequence ID" value="NZ_JADOBG010000011.1"/>
</dbReference>
<sequence>MSQPKVNFSLFLILMLNLMVGYALPTDKEQIMHVVSDSADLSQKNHKGIYTGNVEFIQGTTKLNAAKAITQGDAKNQLTLAIANGENGKQAHYWTETGPDKPPFHAYADTIKYYPLKHLIELIGNARIEQGTNSLAAAKISYDTLEQHVVSESDGKTRTTIIIYPEKKPT</sequence>
<comment type="caution">
    <text evidence="6">The sequence shown here is derived from an EMBL/GenBank/DDBJ whole genome shotgun (WGS) entry which is preliminary data.</text>
</comment>
<evidence type="ECO:0000256" key="4">
    <source>
        <dbReference type="SAM" id="Phobius"/>
    </source>
</evidence>
<keyword evidence="7" id="KW-1185">Reference proteome</keyword>
<evidence type="ECO:0000256" key="3">
    <source>
        <dbReference type="ARBA" id="ARBA00022764"/>
    </source>
</evidence>
<keyword evidence="1" id="KW-0813">Transport</keyword>
<evidence type="ECO:0000256" key="1">
    <source>
        <dbReference type="ARBA" id="ARBA00022448"/>
    </source>
</evidence>
<name>A0ABS1W857_9GAMM</name>
<dbReference type="InterPro" id="IPR005653">
    <property type="entry name" value="OstA-like_N"/>
</dbReference>
<evidence type="ECO:0000313" key="6">
    <source>
        <dbReference type="EMBL" id="MBL7525544.1"/>
    </source>
</evidence>
<organism evidence="6 7">
    <name type="scientific">Legionella bononiensis</name>
    <dbReference type="NCBI Taxonomy" id="2793102"/>
    <lineage>
        <taxon>Bacteria</taxon>
        <taxon>Pseudomonadati</taxon>
        <taxon>Pseudomonadota</taxon>
        <taxon>Gammaproteobacteria</taxon>
        <taxon>Legionellales</taxon>
        <taxon>Legionellaceae</taxon>
        <taxon>Legionella</taxon>
    </lineage>
</organism>
<proteinExistence type="predicted"/>
<dbReference type="Pfam" id="PF03968">
    <property type="entry name" value="LptD_N"/>
    <property type="match status" value="1"/>
</dbReference>
<dbReference type="Gene3D" id="2.60.450.10">
    <property type="entry name" value="Lipopolysaccharide (LPS) transport protein A like domain"/>
    <property type="match status" value="1"/>
</dbReference>
<feature type="domain" description="Organic solvent tolerance-like N-terminal" evidence="5">
    <location>
        <begin position="33"/>
        <end position="147"/>
    </location>
</feature>
<dbReference type="PANTHER" id="PTHR36504">
    <property type="entry name" value="LIPOPOLYSACCHARIDE EXPORT SYSTEM PROTEIN LPTA"/>
    <property type="match status" value="1"/>
</dbReference>
<keyword evidence="4" id="KW-1133">Transmembrane helix</keyword>
<accession>A0ABS1W857</accession>
<dbReference type="PANTHER" id="PTHR36504:SF1">
    <property type="entry name" value="LIPOPOLYSACCHARIDE EXPORT SYSTEM PROTEIN LPTA"/>
    <property type="match status" value="1"/>
</dbReference>
<reference evidence="6 7" key="1">
    <citation type="submission" date="2020-12" db="EMBL/GenBank/DDBJ databases">
        <title>WGS of Legionella: environmental sample.</title>
        <authorList>
            <person name="Cristino S."/>
            <person name="Girolamini L."/>
            <person name="Salaris S."/>
            <person name="Pascale M.R."/>
            <person name="Mazzotta M."/>
            <person name="Orsini M."/>
            <person name="Grottola A."/>
        </authorList>
    </citation>
    <scope>NUCLEOTIDE SEQUENCE [LARGE SCALE GENOMIC DNA]</scope>
    <source>
        <strain evidence="6 7">30cs62</strain>
    </source>
</reference>
<keyword evidence="4" id="KW-0812">Transmembrane</keyword>
<dbReference type="NCBIfam" id="TIGR03002">
    <property type="entry name" value="outer_YhbN_LptA"/>
    <property type="match status" value="1"/>
</dbReference>
<evidence type="ECO:0000259" key="5">
    <source>
        <dbReference type="Pfam" id="PF03968"/>
    </source>
</evidence>